<protein>
    <submittedName>
        <fullName evidence="2">Membrane-binding protein</fullName>
    </submittedName>
</protein>
<comment type="caution">
    <text evidence="2">The sequence shown here is derived from an EMBL/GenBank/DDBJ whole genome shotgun (WGS) entry which is preliminary data.</text>
</comment>
<feature type="chain" id="PRO_5020932411" evidence="1">
    <location>
        <begin position="19"/>
        <end position="115"/>
    </location>
</feature>
<gene>
    <name evidence="2" type="ORF">E6C50_14190</name>
</gene>
<dbReference type="EMBL" id="SSNZ01000008">
    <property type="protein sequence ID" value="THF48431.1"/>
    <property type="molecule type" value="Genomic_DNA"/>
</dbReference>
<dbReference type="Gene3D" id="2.20.110.10">
    <property type="entry name" value="Histone H3 K4-specific methyltransferase SET7/9 N-terminal domain"/>
    <property type="match status" value="1"/>
</dbReference>
<accession>A0A4S3ZSB2</accession>
<evidence type="ECO:0000313" key="3">
    <source>
        <dbReference type="Proteomes" id="UP000307507"/>
    </source>
</evidence>
<dbReference type="InterPro" id="IPR011652">
    <property type="entry name" value="MORN_2"/>
</dbReference>
<reference evidence="2 3" key="1">
    <citation type="submission" date="2019-04" db="EMBL/GenBank/DDBJ databases">
        <title>Flavobacterium sp. nov. isolated from construction timber.</title>
        <authorList>
            <person name="Lin S.-Y."/>
            <person name="Chang C.-T."/>
            <person name="Young C.-C."/>
        </authorList>
    </citation>
    <scope>NUCLEOTIDE SEQUENCE [LARGE SCALE GENOMIC DNA]</scope>
    <source>
        <strain evidence="2 3">CC-CTC003</strain>
    </source>
</reference>
<name>A0A4S3ZSB2_9FLAO</name>
<feature type="signal peptide" evidence="1">
    <location>
        <begin position="1"/>
        <end position="18"/>
    </location>
</feature>
<proteinExistence type="predicted"/>
<keyword evidence="1" id="KW-0732">Signal</keyword>
<sequence>MKKNLIAGLLLFSGVIFAQNVEPKYEIVGNLVKATYYYDNGQLKQEGFYKDAKPHGKWASFNEDGSKQAIGEYADGQKTGKWFFWNKATLSEVDYSNSRISDIKNWKQEALVNRN</sequence>
<evidence type="ECO:0000256" key="1">
    <source>
        <dbReference type="SAM" id="SignalP"/>
    </source>
</evidence>
<dbReference type="Proteomes" id="UP000307507">
    <property type="component" value="Unassembled WGS sequence"/>
</dbReference>
<dbReference type="AlphaFoldDB" id="A0A4S3ZSB2"/>
<dbReference type="RefSeq" id="WP_136403893.1">
    <property type="nucleotide sequence ID" value="NZ_SSNZ01000008.1"/>
</dbReference>
<organism evidence="2 3">
    <name type="scientific">Flavobacterium supellecticarium</name>
    <dbReference type="NCBI Taxonomy" id="2565924"/>
    <lineage>
        <taxon>Bacteria</taxon>
        <taxon>Pseudomonadati</taxon>
        <taxon>Bacteroidota</taxon>
        <taxon>Flavobacteriia</taxon>
        <taxon>Flavobacteriales</taxon>
        <taxon>Flavobacteriaceae</taxon>
        <taxon>Flavobacterium</taxon>
    </lineage>
</organism>
<dbReference type="SUPFAM" id="SSF82185">
    <property type="entry name" value="Histone H3 K4-specific methyltransferase SET7/9 N-terminal domain"/>
    <property type="match status" value="1"/>
</dbReference>
<dbReference type="Pfam" id="PF07661">
    <property type="entry name" value="MORN_2"/>
    <property type="match status" value="1"/>
</dbReference>
<evidence type="ECO:0000313" key="2">
    <source>
        <dbReference type="EMBL" id="THF48431.1"/>
    </source>
</evidence>
<keyword evidence="3" id="KW-1185">Reference proteome</keyword>
<dbReference type="OrthoDB" id="1467310at2"/>